<evidence type="ECO:0000256" key="1">
    <source>
        <dbReference type="ARBA" id="ARBA00023067"/>
    </source>
</evidence>
<sequence length="91" mass="9736">MMNKAELVEKVAGEVGLTKKDVNNVVDAVTSAITDSLAGGEKVTLVGFGTFQVQKRKARQGVNPQTGQRISIPAKDVPKFKPGRSLREAVE</sequence>
<dbReference type="InterPro" id="IPR000119">
    <property type="entry name" value="Hist_DNA-bd"/>
</dbReference>
<evidence type="ECO:0000313" key="5">
    <source>
        <dbReference type="EMBL" id="TEU02826.1"/>
    </source>
</evidence>
<dbReference type="InterPro" id="IPR020816">
    <property type="entry name" value="Histone-like_DNA-bd_CS"/>
</dbReference>
<dbReference type="Gene3D" id="4.10.520.10">
    <property type="entry name" value="IHF-like DNA-binding proteins"/>
    <property type="match status" value="1"/>
</dbReference>
<dbReference type="PRINTS" id="PR01727">
    <property type="entry name" value="DNABINDINGHU"/>
</dbReference>
<evidence type="ECO:0000256" key="4">
    <source>
        <dbReference type="SAM" id="MobiDB-lite"/>
    </source>
</evidence>
<keyword evidence="2 5" id="KW-0238">DNA-binding</keyword>
<proteinExistence type="inferred from homology"/>
<dbReference type="GO" id="GO:0030261">
    <property type="term" value="P:chromosome condensation"/>
    <property type="evidence" value="ECO:0007669"/>
    <property type="project" value="UniProtKB-KW"/>
</dbReference>
<gene>
    <name evidence="5" type="ORF">E3I16_01735</name>
</gene>
<protein>
    <submittedName>
        <fullName evidence="5">HU family DNA-binding protein</fullName>
    </submittedName>
</protein>
<dbReference type="SMART" id="SM00411">
    <property type="entry name" value="BHL"/>
    <property type="match status" value="1"/>
</dbReference>
<dbReference type="Pfam" id="PF00216">
    <property type="entry name" value="Bac_DNA_binding"/>
    <property type="match status" value="1"/>
</dbReference>
<evidence type="ECO:0000313" key="6">
    <source>
        <dbReference type="Proteomes" id="UP000316674"/>
    </source>
</evidence>
<dbReference type="PANTHER" id="PTHR33175:SF3">
    <property type="entry name" value="DNA-BINDING PROTEIN HU-BETA"/>
    <property type="match status" value="1"/>
</dbReference>
<dbReference type="PROSITE" id="PS00045">
    <property type="entry name" value="HISTONE_LIKE"/>
    <property type="match status" value="1"/>
</dbReference>
<dbReference type="GO" id="GO:0005829">
    <property type="term" value="C:cytosol"/>
    <property type="evidence" value="ECO:0007669"/>
    <property type="project" value="TreeGrafter"/>
</dbReference>
<reference evidence="5 6" key="1">
    <citation type="submission" date="2019-03" db="EMBL/GenBank/DDBJ databases">
        <title>Metabolic potential of uncultured bacteria and archaea associated with petroleum seepage in deep-sea sediments.</title>
        <authorList>
            <person name="Dong X."/>
            <person name="Hubert C."/>
        </authorList>
    </citation>
    <scope>NUCLEOTIDE SEQUENCE [LARGE SCALE GENOMIC DNA]</scope>
    <source>
        <strain evidence="5">E26_bin6</strain>
    </source>
</reference>
<accession>A0A523ZGB1</accession>
<evidence type="ECO:0000256" key="3">
    <source>
        <dbReference type="RuleBase" id="RU003939"/>
    </source>
</evidence>
<dbReference type="Proteomes" id="UP000316674">
    <property type="component" value="Unassembled WGS sequence"/>
</dbReference>
<feature type="region of interest" description="Disordered" evidence="4">
    <location>
        <begin position="56"/>
        <end position="91"/>
    </location>
</feature>
<dbReference type="EMBL" id="SOHY01000107">
    <property type="protein sequence ID" value="TEU02826.1"/>
    <property type="molecule type" value="Genomic_DNA"/>
</dbReference>
<keyword evidence="1" id="KW-0226">DNA condensation</keyword>
<comment type="similarity">
    <text evidence="3">Belongs to the bacterial histone-like protein family.</text>
</comment>
<dbReference type="GO" id="GO:0030527">
    <property type="term" value="F:structural constituent of chromatin"/>
    <property type="evidence" value="ECO:0007669"/>
    <property type="project" value="InterPro"/>
</dbReference>
<dbReference type="AlphaFoldDB" id="A0A523ZGB1"/>
<name>A0A523ZGB1_UNCAE</name>
<dbReference type="CDD" id="cd13831">
    <property type="entry name" value="HU"/>
    <property type="match status" value="1"/>
</dbReference>
<comment type="caution">
    <text evidence="5">The sequence shown here is derived from an EMBL/GenBank/DDBJ whole genome shotgun (WGS) entry which is preliminary data.</text>
</comment>
<organism evidence="5 6">
    <name type="scientific">Aerophobetes bacterium</name>
    <dbReference type="NCBI Taxonomy" id="2030807"/>
    <lineage>
        <taxon>Bacteria</taxon>
        <taxon>Candidatus Aerophobota</taxon>
    </lineage>
</organism>
<dbReference type="PANTHER" id="PTHR33175">
    <property type="entry name" value="DNA-BINDING PROTEIN HU"/>
    <property type="match status" value="1"/>
</dbReference>
<dbReference type="InterPro" id="IPR010992">
    <property type="entry name" value="IHF-like_DNA-bd_dom_sf"/>
</dbReference>
<dbReference type="GO" id="GO:0003677">
    <property type="term" value="F:DNA binding"/>
    <property type="evidence" value="ECO:0007669"/>
    <property type="project" value="UniProtKB-KW"/>
</dbReference>
<evidence type="ECO:0000256" key="2">
    <source>
        <dbReference type="ARBA" id="ARBA00023125"/>
    </source>
</evidence>
<dbReference type="SUPFAM" id="SSF47729">
    <property type="entry name" value="IHF-like DNA-binding proteins"/>
    <property type="match status" value="1"/>
</dbReference>